<proteinExistence type="predicted"/>
<keyword evidence="2" id="KW-1185">Reference proteome</keyword>
<reference evidence="1 2" key="1">
    <citation type="submission" date="2024-01" db="EMBL/GenBank/DDBJ databases">
        <authorList>
            <person name="Waweru B."/>
        </authorList>
    </citation>
    <scope>NUCLEOTIDE SEQUENCE [LARGE SCALE GENOMIC DNA]</scope>
</reference>
<evidence type="ECO:0008006" key="3">
    <source>
        <dbReference type="Google" id="ProtNLM"/>
    </source>
</evidence>
<organism evidence="1 2">
    <name type="scientific">Dovyalis caffra</name>
    <dbReference type="NCBI Taxonomy" id="77055"/>
    <lineage>
        <taxon>Eukaryota</taxon>
        <taxon>Viridiplantae</taxon>
        <taxon>Streptophyta</taxon>
        <taxon>Embryophyta</taxon>
        <taxon>Tracheophyta</taxon>
        <taxon>Spermatophyta</taxon>
        <taxon>Magnoliopsida</taxon>
        <taxon>eudicotyledons</taxon>
        <taxon>Gunneridae</taxon>
        <taxon>Pentapetalae</taxon>
        <taxon>rosids</taxon>
        <taxon>fabids</taxon>
        <taxon>Malpighiales</taxon>
        <taxon>Salicaceae</taxon>
        <taxon>Flacourtieae</taxon>
        <taxon>Dovyalis</taxon>
    </lineage>
</organism>
<protein>
    <recommendedName>
        <fullName evidence="3">Maturase K</fullName>
    </recommendedName>
</protein>
<dbReference type="AlphaFoldDB" id="A0AAV1QU66"/>
<sequence length="121" mass="14107">MAQEELDFTFQDDLFMLTTSIYKENTCTKSLNNQRIGSYLRHCIPVVLEQQHEGDISIVKGLRSHFCSASKGSVLSAHHSNIDRMWTKQKIMLRPYPVNVRPKFANFAVQKFSYVRLHMKE</sequence>
<comment type="caution">
    <text evidence="1">The sequence shown here is derived from an EMBL/GenBank/DDBJ whole genome shotgun (WGS) entry which is preliminary data.</text>
</comment>
<dbReference type="Proteomes" id="UP001314170">
    <property type="component" value="Unassembled WGS sequence"/>
</dbReference>
<evidence type="ECO:0000313" key="1">
    <source>
        <dbReference type="EMBL" id="CAK7323845.1"/>
    </source>
</evidence>
<gene>
    <name evidence="1" type="ORF">DCAF_LOCUS1475</name>
</gene>
<evidence type="ECO:0000313" key="2">
    <source>
        <dbReference type="Proteomes" id="UP001314170"/>
    </source>
</evidence>
<accession>A0AAV1QU66</accession>
<dbReference type="EMBL" id="CAWUPB010000175">
    <property type="protein sequence ID" value="CAK7323845.1"/>
    <property type="molecule type" value="Genomic_DNA"/>
</dbReference>
<name>A0AAV1QU66_9ROSI</name>